<dbReference type="InterPro" id="IPR011029">
    <property type="entry name" value="DEATH-like_dom_sf"/>
</dbReference>
<evidence type="ECO:0000259" key="14">
    <source>
        <dbReference type="PROSITE" id="PS50089"/>
    </source>
</evidence>
<dbReference type="GO" id="GO:0051726">
    <property type="term" value="P:regulation of cell cycle"/>
    <property type="evidence" value="ECO:0007669"/>
    <property type="project" value="TreeGrafter"/>
</dbReference>
<evidence type="ECO:0000256" key="13">
    <source>
        <dbReference type="SAM" id="MobiDB-lite"/>
    </source>
</evidence>
<dbReference type="GO" id="GO:0033209">
    <property type="term" value="P:tumor necrosis factor-mediated signaling pathway"/>
    <property type="evidence" value="ECO:0007669"/>
    <property type="project" value="UniProtKB-ARBA"/>
</dbReference>
<proteinExistence type="inferred from homology"/>
<organism evidence="16 17">
    <name type="scientific">Ovis aries</name>
    <name type="common">Sheep</name>
    <dbReference type="NCBI Taxonomy" id="9940"/>
    <lineage>
        <taxon>Eukaryota</taxon>
        <taxon>Metazoa</taxon>
        <taxon>Chordata</taxon>
        <taxon>Craniata</taxon>
        <taxon>Vertebrata</taxon>
        <taxon>Euteleostomi</taxon>
        <taxon>Mammalia</taxon>
        <taxon>Eutheria</taxon>
        <taxon>Laurasiatheria</taxon>
        <taxon>Artiodactyla</taxon>
        <taxon>Ruminantia</taxon>
        <taxon>Pecora</taxon>
        <taxon>Bovidae</taxon>
        <taxon>Caprinae</taxon>
        <taxon>Ovis</taxon>
    </lineage>
</organism>
<dbReference type="Pfam" id="PF21290">
    <property type="entry name" value="UBA_BIRC2-3"/>
    <property type="match status" value="2"/>
</dbReference>
<evidence type="ECO:0000256" key="10">
    <source>
        <dbReference type="ARBA" id="ARBA00023242"/>
    </source>
</evidence>
<dbReference type="SUPFAM" id="SSF57924">
    <property type="entry name" value="Inhibitor of apoptosis (IAP) repeat"/>
    <property type="match status" value="6"/>
</dbReference>
<evidence type="ECO:0000313" key="16">
    <source>
        <dbReference type="EMBL" id="KAG5199369.1"/>
    </source>
</evidence>
<dbReference type="SMART" id="SM00114">
    <property type="entry name" value="CARD"/>
    <property type="match status" value="2"/>
</dbReference>
<dbReference type="FunFam" id="1.10.1170.10:FF:000002">
    <property type="entry name" value="Baculoviral IAP repeat containing 7"/>
    <property type="match status" value="2"/>
</dbReference>
<feature type="domain" description="CARD" evidence="15">
    <location>
        <begin position="1049"/>
        <end position="1139"/>
    </location>
</feature>
<name>A0A836A0S4_SHEEP</name>
<dbReference type="GO" id="GO:0060546">
    <property type="term" value="P:negative regulation of necroptotic process"/>
    <property type="evidence" value="ECO:0007669"/>
    <property type="project" value="TreeGrafter"/>
</dbReference>
<dbReference type="GO" id="GO:0006915">
    <property type="term" value="P:apoptotic process"/>
    <property type="evidence" value="ECO:0007669"/>
    <property type="project" value="UniProtKB-KW"/>
</dbReference>
<dbReference type="AlphaFoldDB" id="A0A836A0S4"/>
<dbReference type="GO" id="GO:0031398">
    <property type="term" value="P:positive regulation of protein ubiquitination"/>
    <property type="evidence" value="ECO:0007669"/>
    <property type="project" value="TreeGrafter"/>
</dbReference>
<comment type="caution">
    <text evidence="16">The sequence shown here is derived from an EMBL/GenBank/DDBJ whole genome shotgun (WGS) entry which is preliminary data.</text>
</comment>
<dbReference type="GO" id="GO:0005634">
    <property type="term" value="C:nucleus"/>
    <property type="evidence" value="ECO:0007669"/>
    <property type="project" value="UniProtKB-SubCell"/>
</dbReference>
<evidence type="ECO:0000256" key="8">
    <source>
        <dbReference type="ARBA" id="ARBA00022771"/>
    </source>
</evidence>
<accession>A0A836A0S4</accession>
<dbReference type="CDD" id="cd14394">
    <property type="entry name" value="UBA_BIRC2_3"/>
    <property type="match status" value="2"/>
</dbReference>
<dbReference type="EMBL" id="JAEMGP010000015">
    <property type="protein sequence ID" value="KAG5199369.1"/>
    <property type="molecule type" value="Genomic_DNA"/>
</dbReference>
<dbReference type="PROSITE" id="PS50143">
    <property type="entry name" value="BIR_REPEAT_2"/>
    <property type="match status" value="6"/>
</dbReference>
<dbReference type="CDD" id="cd00022">
    <property type="entry name" value="BIR"/>
    <property type="match status" value="6"/>
</dbReference>
<dbReference type="SUPFAM" id="SSF47986">
    <property type="entry name" value="DEATH domain"/>
    <property type="match status" value="2"/>
</dbReference>
<dbReference type="InterPro" id="IPR041933">
    <property type="entry name" value="BIRC2/BIRC3_UBA"/>
</dbReference>
<dbReference type="GO" id="GO:0043027">
    <property type="term" value="F:cysteine-type endopeptidase inhibitor activity involved in apoptotic process"/>
    <property type="evidence" value="ECO:0007669"/>
    <property type="project" value="TreeGrafter"/>
</dbReference>
<dbReference type="SMART" id="SM00238">
    <property type="entry name" value="BIR"/>
    <property type="match status" value="6"/>
</dbReference>
<keyword evidence="6" id="KW-0479">Metal-binding</keyword>
<keyword evidence="7" id="KW-0677">Repeat</keyword>
<dbReference type="Proteomes" id="UP000664991">
    <property type="component" value="Chromosome 15"/>
</dbReference>
<evidence type="ECO:0000256" key="6">
    <source>
        <dbReference type="ARBA" id="ARBA00022723"/>
    </source>
</evidence>
<dbReference type="Pfam" id="PF00653">
    <property type="entry name" value="BIR"/>
    <property type="match status" value="6"/>
</dbReference>
<dbReference type="Gene3D" id="1.10.1170.10">
    <property type="entry name" value="Inhibitor Of Apoptosis Protein (2mihbC-IAP-1), Chain A"/>
    <property type="match status" value="6"/>
</dbReference>
<protein>
    <recommendedName>
        <fullName evidence="18">Baculoviral IAP repeat-containing protein 3</fullName>
    </recommendedName>
</protein>
<keyword evidence="5" id="KW-0053">Apoptosis</keyword>
<dbReference type="SMART" id="SM00184">
    <property type="entry name" value="RING"/>
    <property type="match status" value="2"/>
</dbReference>
<dbReference type="GO" id="GO:0061630">
    <property type="term" value="F:ubiquitin protein ligase activity"/>
    <property type="evidence" value="ECO:0007669"/>
    <property type="project" value="TreeGrafter"/>
</dbReference>
<dbReference type="FunFam" id="3.30.40.10:FF:000184">
    <property type="entry name" value="Baculoviral IAP repeat containing 2"/>
    <property type="match status" value="2"/>
</dbReference>
<dbReference type="PANTHER" id="PTHR10044:SF79">
    <property type="entry name" value="BACULOVIRAL IAP REPEAT-CONTAINING PROTEIN 2"/>
    <property type="match status" value="1"/>
</dbReference>
<dbReference type="GO" id="GO:0043123">
    <property type="term" value="P:positive regulation of canonical NF-kappaB signal transduction"/>
    <property type="evidence" value="ECO:0007669"/>
    <property type="project" value="UniProtKB-ARBA"/>
</dbReference>
<dbReference type="FunFam" id="1.10.533.10:FF:000012">
    <property type="entry name" value="baculoviral IAP repeat-containing protein 2"/>
    <property type="match status" value="2"/>
</dbReference>
<keyword evidence="12" id="KW-0175">Coiled coil</keyword>
<gene>
    <name evidence="16" type="ORF">JEQ12_005848</name>
</gene>
<dbReference type="InterPro" id="IPR001841">
    <property type="entry name" value="Znf_RING"/>
</dbReference>
<sequence length="1213" mass="137104">MFELKYDFSCELYRMSTYSAFPAGVPVSERSLARAGFYYTGVNDKVKCFCCGLMLDNWKQGDNPIEKHKKLYPSCSFVQNLNSINVSGASSQPTFPSSLTNSTHSLLPSLENSGYFSGSYSSFPSNLLNSGPNQDFSALRISSYPCAMNTEKARLLTFQMWPLTFLSPTDLAKAGFYYIGPGDRVACFACGGTLSNWEPKDDAMSEHLRHFPSCPFLGNQLQGTSRYTASNLSMQTYAARIKTFCSWPSSVPVHPEQLASAGFYYVGHSDDVKCFCCDGGLRCWESGDDPWVEHAKWFPRCEYLIQIKGQEFISRVQASYPHLLEQLLSTSNNPEDENAESPIIHFGPGENHSEDSVMMNTPVVKAALEMGFSRRLVKQTVQSKILMTGENYKTISDLVLDLLNAEDEIREEEKERATEERESDDLSLIRKNRMALFQHLTCVLPILDSLLTARVISEQDHDVIKQKTQTSLQARELIDTILVKGNFAATVFKNSLQEIDPMLYKRLFVQQDIKYIPTENVSDLPIEEQLRRLQEERTCKVCMDKEVSIVFIPCGHLVVCKDCAPSLRKCPICRGERVILPECKFRCKSSKEGVVNFILVLDPSYRKIKSVMEDSTVLSNWTSGNKQKMTYDFSCELYRMSTYSTFPTGVPVSERSLARAGFYYTGVNDKVKCFCCGLMLDNWKQGDNPIEKHKQLYPSCSFIQNLVSVTSLESTSKNASSPMRNSFTHSLSPTLEHGRSFSGSYSNLSPNPINSRAVEDFSPLRTNPYSYAMSTEEARFLTYQMWPLTFLSPSELARAGFYYIGPGDRVACFACGGTLNNWEPKDDAMLEHQRNFPNCPFLENSLGTLRFSISNLSMQTHAARLRTFMYWPSTVPVQPEQLASAGFYYVGRNDDVKCFCCDGGLRCWESGDDPWVEHAKWFPRCEFLIRMKGQEFVSEIQARYPHLLEQLLSTANTPGDENADPPIVQFGPGESSSDDAVMMNTPVVKAALEMGFSRSLVKRTVQSKILTTGENYKTVNDIVSALLNAEDEKREEEEEEEKERQTEETASDDLSLLRRNRMALFQQLTCVLPILDNLLKANVINKQEHDIIKQKTQIPLQARELIDTVLVKGNSAANIFKNCLKEIDPTLYKNLFVEKNMKYIPTDVSGLSLEEQLRRLQEERTCKVCMDKEVSIVFIPCGHLVVCQECAPSLRKCPICRGIIKGTVRTFLS</sequence>
<evidence type="ECO:0000256" key="3">
    <source>
        <dbReference type="ARBA" id="ARBA00006672"/>
    </source>
</evidence>
<dbReference type="PROSITE" id="PS01282">
    <property type="entry name" value="BIR_REPEAT_1"/>
    <property type="match status" value="6"/>
</dbReference>
<evidence type="ECO:0000256" key="5">
    <source>
        <dbReference type="ARBA" id="ARBA00022703"/>
    </source>
</evidence>
<dbReference type="PANTHER" id="PTHR10044">
    <property type="entry name" value="INHIBITOR OF APOPTOSIS"/>
    <property type="match status" value="1"/>
</dbReference>
<evidence type="ECO:0000256" key="2">
    <source>
        <dbReference type="ARBA" id="ARBA00004496"/>
    </source>
</evidence>
<keyword evidence="4" id="KW-0963">Cytoplasm</keyword>
<dbReference type="FunFam" id="1.10.8.10:FF:000035">
    <property type="entry name" value="baculoviral IAP repeat-containing protein 2"/>
    <property type="match status" value="2"/>
</dbReference>
<feature type="domain" description="RING-type" evidence="14">
    <location>
        <begin position="539"/>
        <end position="574"/>
    </location>
</feature>
<feature type="domain" description="CARD" evidence="15">
    <location>
        <begin position="421"/>
        <end position="511"/>
    </location>
</feature>
<feature type="domain" description="RING-type" evidence="14">
    <location>
        <begin position="1166"/>
        <end position="1201"/>
    </location>
</feature>
<keyword evidence="10" id="KW-0539">Nucleus</keyword>
<dbReference type="FunFam" id="1.10.1170.10:FF:000010">
    <property type="entry name" value="Baculoviral IAP repeat containing 2"/>
    <property type="match status" value="2"/>
</dbReference>
<evidence type="ECO:0000256" key="12">
    <source>
        <dbReference type="SAM" id="Coils"/>
    </source>
</evidence>
<comment type="subcellular location">
    <subcellularLocation>
        <location evidence="2">Cytoplasm</location>
    </subcellularLocation>
    <subcellularLocation>
        <location evidence="1">Nucleus</location>
    </subcellularLocation>
</comment>
<comment type="similarity">
    <text evidence="3">Belongs to the IAP family.</text>
</comment>
<evidence type="ECO:0000259" key="15">
    <source>
        <dbReference type="PROSITE" id="PS50209"/>
    </source>
</evidence>
<dbReference type="Pfam" id="PF13920">
    <property type="entry name" value="zf-C3HC4_3"/>
    <property type="match status" value="2"/>
</dbReference>
<keyword evidence="8 11" id="KW-0863">Zinc-finger</keyword>
<feature type="region of interest" description="Disordered" evidence="13">
    <location>
        <begin position="1028"/>
        <end position="1053"/>
    </location>
</feature>
<evidence type="ECO:0000256" key="9">
    <source>
        <dbReference type="ARBA" id="ARBA00022833"/>
    </source>
</evidence>
<dbReference type="FunFam" id="1.10.1170.10:FF:000005">
    <property type="entry name" value="Baculoviral IAP repeat containing 2"/>
    <property type="match status" value="2"/>
</dbReference>
<dbReference type="PROSITE" id="PS50209">
    <property type="entry name" value="CARD"/>
    <property type="match status" value="2"/>
</dbReference>
<evidence type="ECO:0000256" key="11">
    <source>
        <dbReference type="PROSITE-ProRule" id="PRU00175"/>
    </source>
</evidence>
<dbReference type="InterPro" id="IPR001315">
    <property type="entry name" value="CARD"/>
</dbReference>
<dbReference type="InterPro" id="IPR001370">
    <property type="entry name" value="BIR_rpt"/>
</dbReference>
<evidence type="ECO:0000313" key="17">
    <source>
        <dbReference type="Proteomes" id="UP000664991"/>
    </source>
</evidence>
<keyword evidence="9" id="KW-0862">Zinc</keyword>
<dbReference type="GO" id="GO:0043066">
    <property type="term" value="P:negative regulation of apoptotic process"/>
    <property type="evidence" value="ECO:0007669"/>
    <property type="project" value="TreeGrafter"/>
</dbReference>
<dbReference type="CDD" id="cd16713">
    <property type="entry name" value="RING-HC_BIRC2_3_7"/>
    <property type="match status" value="2"/>
</dbReference>
<dbReference type="GO" id="GO:0005737">
    <property type="term" value="C:cytoplasm"/>
    <property type="evidence" value="ECO:0007669"/>
    <property type="project" value="UniProtKB-SubCell"/>
</dbReference>
<evidence type="ECO:0008006" key="18">
    <source>
        <dbReference type="Google" id="ProtNLM"/>
    </source>
</evidence>
<evidence type="ECO:0000256" key="4">
    <source>
        <dbReference type="ARBA" id="ARBA00022490"/>
    </source>
</evidence>
<reference evidence="16 17" key="1">
    <citation type="submission" date="2020-12" db="EMBL/GenBank/DDBJ databases">
        <title>De novo assembly of Tibetan sheep genome.</title>
        <authorList>
            <person name="Li X."/>
        </authorList>
    </citation>
    <scope>NUCLEOTIDE SEQUENCE [LARGE SCALE GENOMIC DNA]</scope>
    <source>
        <tissue evidence="16">Heart</tissue>
    </source>
</reference>
<evidence type="ECO:0000256" key="7">
    <source>
        <dbReference type="ARBA" id="ARBA00022737"/>
    </source>
</evidence>
<dbReference type="Pfam" id="PF00619">
    <property type="entry name" value="CARD"/>
    <property type="match status" value="2"/>
</dbReference>
<dbReference type="Gene3D" id="1.10.8.10">
    <property type="entry name" value="DNA helicase RuvA subunit, C-terminal domain"/>
    <property type="match status" value="2"/>
</dbReference>
<dbReference type="InterPro" id="IPR050784">
    <property type="entry name" value="IAP"/>
</dbReference>
<dbReference type="GO" id="GO:0008270">
    <property type="term" value="F:zinc ion binding"/>
    <property type="evidence" value="ECO:0007669"/>
    <property type="project" value="UniProtKB-KW"/>
</dbReference>
<dbReference type="Gene3D" id="1.10.533.10">
    <property type="entry name" value="Death Domain, Fas"/>
    <property type="match status" value="2"/>
</dbReference>
<dbReference type="FunFam" id="1.10.1170.10:FF:000006">
    <property type="entry name" value="Baculoviral IAP repeat containing 2"/>
    <property type="match status" value="2"/>
</dbReference>
<evidence type="ECO:0000256" key="1">
    <source>
        <dbReference type="ARBA" id="ARBA00004123"/>
    </source>
</evidence>
<feature type="coiled-coil region" evidence="12">
    <location>
        <begin position="395"/>
        <end position="429"/>
    </location>
</feature>
<dbReference type="CDD" id="cd08329">
    <property type="entry name" value="CARD_BIRC2_BIRC3"/>
    <property type="match status" value="2"/>
</dbReference>
<dbReference type="PROSITE" id="PS50089">
    <property type="entry name" value="ZF_RING_2"/>
    <property type="match status" value="2"/>
</dbReference>
<dbReference type="InterPro" id="IPR048875">
    <property type="entry name" value="BIRC2-3-like_UBA"/>
</dbReference>